<dbReference type="GeneID" id="95778179"/>
<proteinExistence type="predicted"/>
<name>A0A4Q1R061_9ACTN</name>
<reference evidence="1 2" key="1">
    <citation type="submission" date="2019-01" db="EMBL/GenBank/DDBJ databases">
        <title>Draft genome sequences of the type strain Streptomyces sioyaensis DSM 40032 and its novel strain, TM32, a thermotolerant antibiotics-producing actinobacterium.</title>
        <authorList>
            <person name="Nakaew N."/>
            <person name="Lumyong S."/>
            <person name="Sloan W.T."/>
            <person name="Sungthong R."/>
        </authorList>
    </citation>
    <scope>NUCLEOTIDE SEQUENCE [LARGE SCALE GENOMIC DNA]</scope>
    <source>
        <strain evidence="1 2">DSM 40032</strain>
    </source>
</reference>
<evidence type="ECO:0000313" key="1">
    <source>
        <dbReference type="EMBL" id="RXS68325.1"/>
    </source>
</evidence>
<dbReference type="AlphaFoldDB" id="A0A4Q1R061"/>
<organism evidence="1 2">
    <name type="scientific">Streptomyces sioyaensis</name>
    <dbReference type="NCBI Taxonomy" id="67364"/>
    <lineage>
        <taxon>Bacteria</taxon>
        <taxon>Bacillati</taxon>
        <taxon>Actinomycetota</taxon>
        <taxon>Actinomycetes</taxon>
        <taxon>Kitasatosporales</taxon>
        <taxon>Streptomycetaceae</taxon>
        <taxon>Streptomyces</taxon>
    </lineage>
</organism>
<dbReference type="RefSeq" id="WP_129246919.1">
    <property type="nucleotide sequence ID" value="NZ_JABZEL010000006.1"/>
</dbReference>
<gene>
    <name evidence="1" type="ORF">EST54_09245</name>
</gene>
<accession>A0A4Q1R061</accession>
<evidence type="ECO:0000313" key="2">
    <source>
        <dbReference type="Proteomes" id="UP000289482"/>
    </source>
</evidence>
<dbReference type="EMBL" id="SDIF01000018">
    <property type="protein sequence ID" value="RXS68325.1"/>
    <property type="molecule type" value="Genomic_DNA"/>
</dbReference>
<keyword evidence="2" id="KW-1185">Reference proteome</keyword>
<dbReference type="Proteomes" id="UP000289482">
    <property type="component" value="Unassembled WGS sequence"/>
</dbReference>
<comment type="caution">
    <text evidence="1">The sequence shown here is derived from an EMBL/GenBank/DDBJ whole genome shotgun (WGS) entry which is preliminary data.</text>
</comment>
<sequence>MQRSWRSWTNSRRLEPEVTADKRDAAFFRILYALRKAIGVDRIWRAPQVHGHSCPAVGRAARTMAMQKGTILND</sequence>
<protein>
    <submittedName>
        <fullName evidence="1">Uncharacterized protein</fullName>
    </submittedName>
</protein>